<dbReference type="AlphaFoldDB" id="A0A0E9WID5"/>
<protein>
    <submittedName>
        <fullName evidence="2">Uncharacterized protein</fullName>
    </submittedName>
</protein>
<name>A0A0E9WID5_ANGAN</name>
<reference evidence="2" key="1">
    <citation type="submission" date="2014-11" db="EMBL/GenBank/DDBJ databases">
        <authorList>
            <person name="Amaro Gonzalez C."/>
        </authorList>
    </citation>
    <scope>NUCLEOTIDE SEQUENCE</scope>
</reference>
<accession>A0A0E9WID5</accession>
<sequence>MPLAKNCMGCHKTGSLAPFQLTFQTEQVGVHIVVAMVFCEVDEDTSGTASVTRPAEATVADSSARGTAPLWVQ</sequence>
<reference evidence="2" key="2">
    <citation type="journal article" date="2015" name="Fish Shellfish Immunol.">
        <title>Early steps in the European eel (Anguilla anguilla)-Vibrio vulnificus interaction in the gills: Role of the RtxA13 toxin.</title>
        <authorList>
            <person name="Callol A."/>
            <person name="Pajuelo D."/>
            <person name="Ebbesson L."/>
            <person name="Teles M."/>
            <person name="MacKenzie S."/>
            <person name="Amaro C."/>
        </authorList>
    </citation>
    <scope>NUCLEOTIDE SEQUENCE</scope>
</reference>
<evidence type="ECO:0000256" key="1">
    <source>
        <dbReference type="SAM" id="MobiDB-lite"/>
    </source>
</evidence>
<evidence type="ECO:0000313" key="2">
    <source>
        <dbReference type="EMBL" id="JAH90056.1"/>
    </source>
</evidence>
<dbReference type="EMBL" id="GBXM01018521">
    <property type="protein sequence ID" value="JAH90056.1"/>
    <property type="molecule type" value="Transcribed_RNA"/>
</dbReference>
<feature type="region of interest" description="Disordered" evidence="1">
    <location>
        <begin position="49"/>
        <end position="73"/>
    </location>
</feature>
<organism evidence="2">
    <name type="scientific">Anguilla anguilla</name>
    <name type="common">European freshwater eel</name>
    <name type="synonym">Muraena anguilla</name>
    <dbReference type="NCBI Taxonomy" id="7936"/>
    <lineage>
        <taxon>Eukaryota</taxon>
        <taxon>Metazoa</taxon>
        <taxon>Chordata</taxon>
        <taxon>Craniata</taxon>
        <taxon>Vertebrata</taxon>
        <taxon>Euteleostomi</taxon>
        <taxon>Actinopterygii</taxon>
        <taxon>Neopterygii</taxon>
        <taxon>Teleostei</taxon>
        <taxon>Anguilliformes</taxon>
        <taxon>Anguillidae</taxon>
        <taxon>Anguilla</taxon>
    </lineage>
</organism>
<proteinExistence type="predicted"/>